<keyword evidence="2" id="KW-1185">Reference proteome</keyword>
<gene>
    <name evidence="1" type="ORF">SDRG_03323</name>
</gene>
<evidence type="ECO:0000313" key="1">
    <source>
        <dbReference type="EMBL" id="EQC39115.1"/>
    </source>
</evidence>
<dbReference type="InParanoid" id="T0QYH4"/>
<dbReference type="Proteomes" id="UP000030762">
    <property type="component" value="Unassembled WGS sequence"/>
</dbReference>
<organism evidence="1 2">
    <name type="scientific">Saprolegnia diclina (strain VS20)</name>
    <dbReference type="NCBI Taxonomy" id="1156394"/>
    <lineage>
        <taxon>Eukaryota</taxon>
        <taxon>Sar</taxon>
        <taxon>Stramenopiles</taxon>
        <taxon>Oomycota</taxon>
        <taxon>Saprolegniomycetes</taxon>
        <taxon>Saprolegniales</taxon>
        <taxon>Saprolegniaceae</taxon>
        <taxon>Saprolegnia</taxon>
    </lineage>
</organism>
<dbReference type="VEuPathDB" id="FungiDB:SDRG_03323"/>
<evidence type="ECO:0000313" key="2">
    <source>
        <dbReference type="Proteomes" id="UP000030762"/>
    </source>
</evidence>
<dbReference type="GeneID" id="19944050"/>
<dbReference type="AlphaFoldDB" id="T0QYH4"/>
<name>T0QYH4_SAPDV</name>
<dbReference type="OrthoDB" id="10343699at2759"/>
<protein>
    <submittedName>
        <fullName evidence="1">Uncharacterized protein</fullName>
    </submittedName>
</protein>
<dbReference type="EMBL" id="JH767139">
    <property type="protein sequence ID" value="EQC39115.1"/>
    <property type="molecule type" value="Genomic_DNA"/>
</dbReference>
<proteinExistence type="predicted"/>
<accession>T0QYH4</accession>
<dbReference type="OMA" id="ASFWPAM"/>
<reference evidence="1 2" key="1">
    <citation type="submission" date="2012-04" db="EMBL/GenBank/DDBJ databases">
        <title>The Genome Sequence of Saprolegnia declina VS20.</title>
        <authorList>
            <consortium name="The Broad Institute Genome Sequencing Platform"/>
            <person name="Russ C."/>
            <person name="Nusbaum C."/>
            <person name="Tyler B."/>
            <person name="van West P."/>
            <person name="Dieguez-Uribeondo J."/>
            <person name="de Bruijn I."/>
            <person name="Tripathy S."/>
            <person name="Jiang R."/>
            <person name="Young S.K."/>
            <person name="Zeng Q."/>
            <person name="Gargeya S."/>
            <person name="Fitzgerald M."/>
            <person name="Haas B."/>
            <person name="Abouelleil A."/>
            <person name="Alvarado L."/>
            <person name="Arachchi H.M."/>
            <person name="Berlin A."/>
            <person name="Chapman S.B."/>
            <person name="Goldberg J."/>
            <person name="Griggs A."/>
            <person name="Gujja S."/>
            <person name="Hansen M."/>
            <person name="Howarth C."/>
            <person name="Imamovic A."/>
            <person name="Larimer J."/>
            <person name="McCowen C."/>
            <person name="Montmayeur A."/>
            <person name="Murphy C."/>
            <person name="Neiman D."/>
            <person name="Pearson M."/>
            <person name="Priest M."/>
            <person name="Roberts A."/>
            <person name="Saif S."/>
            <person name="Shea T."/>
            <person name="Sisk P."/>
            <person name="Sykes S."/>
            <person name="Wortman J."/>
            <person name="Nusbaum C."/>
            <person name="Birren B."/>
        </authorList>
    </citation>
    <scope>NUCLEOTIDE SEQUENCE [LARGE SCALE GENOMIC DNA]</scope>
    <source>
        <strain evidence="1 2">VS20</strain>
    </source>
</reference>
<dbReference type="RefSeq" id="XP_008607176.1">
    <property type="nucleotide sequence ID" value="XM_008608954.1"/>
</dbReference>
<sequence length="302" mass="32750">MTGGWWRCVRADSGDVVAPSPRGLTPSQISLFVDVFGAALDIDDDDAYDVIEFSVRAVADAMAALLPASFWPAMHRRDEGLPAKMRHQLKLRLASCVSTKLPFLDTTAERVLIEALALAWTDAAAPERSIDSVLSSGGATTHTLSVLIRAALGLLDERELLQRIEFSLMVRVVNFSIPIPFSAGLAPTLVEDLLAVTEAAIDASLETYLREMPPASAFIGLLEENLVTRILAHSAHRPALVASPPNDSLPMRIERALLSAVVTTYFRHGADPRKVESILALYVAHSAARYRRRASSTSQLVA</sequence>